<dbReference type="Proteomes" id="UP001176961">
    <property type="component" value="Unassembled WGS sequence"/>
</dbReference>
<name>A0AA36GFB7_CYLNA</name>
<dbReference type="AlphaFoldDB" id="A0AA36GFB7"/>
<reference evidence="1" key="1">
    <citation type="submission" date="2023-07" db="EMBL/GenBank/DDBJ databases">
        <authorList>
            <consortium name="CYATHOMIX"/>
        </authorList>
    </citation>
    <scope>NUCLEOTIDE SEQUENCE</scope>
    <source>
        <strain evidence="1">N/A</strain>
    </source>
</reference>
<comment type="caution">
    <text evidence="1">The sequence shown here is derived from an EMBL/GenBank/DDBJ whole genome shotgun (WGS) entry which is preliminary data.</text>
</comment>
<accession>A0AA36GFB7</accession>
<protein>
    <submittedName>
        <fullName evidence="1">Uncharacterized protein</fullName>
    </submittedName>
</protein>
<dbReference type="EMBL" id="CATQJL010000001">
    <property type="protein sequence ID" value="CAJ0588893.1"/>
    <property type="molecule type" value="Genomic_DNA"/>
</dbReference>
<proteinExistence type="predicted"/>
<sequence>MRIFNLTFLSLTILVILSAVDVGECSILEQIRRRPGVLSKLPKIPIDKYMCRLKPAGFSTFRHV</sequence>
<gene>
    <name evidence="1" type="ORF">CYNAS_LOCUS876</name>
</gene>
<evidence type="ECO:0000313" key="2">
    <source>
        <dbReference type="Proteomes" id="UP001176961"/>
    </source>
</evidence>
<evidence type="ECO:0000313" key="1">
    <source>
        <dbReference type="EMBL" id="CAJ0588893.1"/>
    </source>
</evidence>
<keyword evidence="2" id="KW-1185">Reference proteome</keyword>
<organism evidence="1 2">
    <name type="scientific">Cylicocyclus nassatus</name>
    <name type="common">Nematode worm</name>
    <dbReference type="NCBI Taxonomy" id="53992"/>
    <lineage>
        <taxon>Eukaryota</taxon>
        <taxon>Metazoa</taxon>
        <taxon>Ecdysozoa</taxon>
        <taxon>Nematoda</taxon>
        <taxon>Chromadorea</taxon>
        <taxon>Rhabditida</taxon>
        <taxon>Rhabditina</taxon>
        <taxon>Rhabditomorpha</taxon>
        <taxon>Strongyloidea</taxon>
        <taxon>Strongylidae</taxon>
        <taxon>Cylicocyclus</taxon>
    </lineage>
</organism>